<reference evidence="3 4" key="1">
    <citation type="submission" date="2023-09" db="EMBL/GenBank/DDBJ databases">
        <title>Pangenome analysis of Batrachochytrium dendrobatidis and related Chytrids.</title>
        <authorList>
            <person name="Yacoub M.N."/>
            <person name="Stajich J.E."/>
            <person name="James T.Y."/>
        </authorList>
    </citation>
    <scope>NUCLEOTIDE SEQUENCE [LARGE SCALE GENOMIC DNA]</scope>
    <source>
        <strain evidence="3 4">JEL0888</strain>
    </source>
</reference>
<dbReference type="InterPro" id="IPR036047">
    <property type="entry name" value="F-box-like_dom_sf"/>
</dbReference>
<dbReference type="InterPro" id="IPR048627">
    <property type="entry name" value="Sec10_HB"/>
</dbReference>
<comment type="caution">
    <text evidence="3">The sequence shown here is derived from an EMBL/GenBank/DDBJ whole genome shotgun (WGS) entry which is preliminary data.</text>
</comment>
<dbReference type="PROSITE" id="PS50181">
    <property type="entry name" value="FBOX"/>
    <property type="match status" value="1"/>
</dbReference>
<dbReference type="Pfam" id="PF07393">
    <property type="entry name" value="Sec10_HB"/>
    <property type="match status" value="1"/>
</dbReference>
<keyword evidence="4" id="KW-1185">Reference proteome</keyword>
<accession>A0ABR4N8G9</accession>
<evidence type="ECO:0000256" key="1">
    <source>
        <dbReference type="SAM" id="MobiDB-lite"/>
    </source>
</evidence>
<feature type="region of interest" description="Disordered" evidence="1">
    <location>
        <begin position="131"/>
        <end position="203"/>
    </location>
</feature>
<proteinExistence type="predicted"/>
<evidence type="ECO:0000313" key="3">
    <source>
        <dbReference type="EMBL" id="KAL2915813.1"/>
    </source>
</evidence>
<dbReference type="Proteomes" id="UP001527925">
    <property type="component" value="Unassembled WGS sequence"/>
</dbReference>
<feature type="domain" description="F-box" evidence="2">
    <location>
        <begin position="15"/>
        <end position="61"/>
    </location>
</feature>
<dbReference type="PANTHER" id="PTHR12100">
    <property type="entry name" value="SEC10"/>
    <property type="match status" value="1"/>
</dbReference>
<dbReference type="PANTHER" id="PTHR12100:SF1">
    <property type="entry name" value="RECYCLIN-1"/>
    <property type="match status" value="1"/>
</dbReference>
<dbReference type="SUPFAM" id="SSF81383">
    <property type="entry name" value="F-box domain"/>
    <property type="match status" value="1"/>
</dbReference>
<gene>
    <name evidence="3" type="primary">RCY1_1</name>
    <name evidence="3" type="ORF">HK105_204514</name>
</gene>
<evidence type="ECO:0000259" key="2">
    <source>
        <dbReference type="PROSITE" id="PS50181"/>
    </source>
</evidence>
<organism evidence="3 4">
    <name type="scientific">Polyrhizophydium stewartii</name>
    <dbReference type="NCBI Taxonomy" id="2732419"/>
    <lineage>
        <taxon>Eukaryota</taxon>
        <taxon>Fungi</taxon>
        <taxon>Fungi incertae sedis</taxon>
        <taxon>Chytridiomycota</taxon>
        <taxon>Chytridiomycota incertae sedis</taxon>
        <taxon>Chytridiomycetes</taxon>
        <taxon>Rhizophydiales</taxon>
        <taxon>Rhizophydiales incertae sedis</taxon>
        <taxon>Polyrhizophydium</taxon>
    </lineage>
</organism>
<name>A0ABR4N8G9_9FUNG</name>
<feature type="compositionally biased region" description="Low complexity" evidence="1">
    <location>
        <begin position="181"/>
        <end position="196"/>
    </location>
</feature>
<dbReference type="Gene3D" id="1.20.1280.50">
    <property type="match status" value="1"/>
</dbReference>
<sequence length="961" mass="105403">MLRRPPKEPPKEQPVRHISSLPPDLIAKIIGFLPVSELSKAARLSRRFKVLTYSDDVYEPKLRQLGVHVAAAAAVVPAEGGSAGTAAAGADSGDELVVRLRQLPGGQFLSTQASYLETGSLFVHSAGLAAPPAEASTPQQPPTAAQAAAQGTRGEPAAAGDAAGGGSDDGRTHPQDGDQGSPTSRPSATAAAAAAPQQEQQHISAALPDMRNSSLIIGAGGLKAALAKQALKQSSAPAIGRGAAATASSGGPHARGHSSSLVRSSGKPARLEFKEIFTQLAPLYFDFRHRQKDSKLFREHKDLPEIGALLFRLRLLDRARFSDDAEDISFSLETTIEWFESMVLGQFESAYDRSDVAEMRKTATALYNLNGGLACVNVFISKNPIFFDHTYNPSLVASKLPATVGPSVGYALADDFAKFMEYMLANCTKQAELISQIFVPNLNAMTLFVNKVFEDSISEYMSAILAAAKTRENVATYLHTIATSIYSCAQFIDFISKNAQGVYVDADAARRAMIEIVRPYSDEYIELEMDFLNKRIKTELEKWDKRKSKDAKAVSPSSGQFFSAEQVQAHKRFVMNTMKAVIFAPVTLTKTLAQIGSGKSKPHRQALLNDAEPISADISPASYADHDGTVTYHLDDNSLNSLVSLELSLHLMHANKEALGRALVVTASTDMSKLRANVQRVFIALLKAVGERHIKVAFAKAMERMSKSGPVDESVNDKMVNMDSLQFFELVHVADLIQQMVDVYYNEDVKIWIDEQDFLSDIIVEKKNFERVLDDGVASGMDKAIQLLVNQCEYILLKQQKATDYNPPENGLFDWKPTEACESVITCLNAHTKLMSGVTEKNTMEVFLSEVGVRLFAVIIKNIRRLQVSQTGAMQLICDTNRYYEWATSVRVTSVSRLFSVLKELGNLFLADGSEELRKLVHDAPRYQGALRIEEIYELLQSRTDYRKIQKQVEAKDCLVM</sequence>
<dbReference type="Pfam" id="PF00646">
    <property type="entry name" value="F-box"/>
    <property type="match status" value="1"/>
</dbReference>
<dbReference type="InterPro" id="IPR001810">
    <property type="entry name" value="F-box_dom"/>
</dbReference>
<evidence type="ECO:0000313" key="4">
    <source>
        <dbReference type="Proteomes" id="UP001527925"/>
    </source>
</evidence>
<dbReference type="EMBL" id="JADGIZ020000020">
    <property type="protein sequence ID" value="KAL2915813.1"/>
    <property type="molecule type" value="Genomic_DNA"/>
</dbReference>
<protein>
    <submittedName>
        <fullName evidence="3">F-box protein: endocytic membrane traffic, recycling ReCYcling 1</fullName>
    </submittedName>
</protein>
<dbReference type="InterPro" id="IPR009976">
    <property type="entry name" value="Sec10-like"/>
</dbReference>
<feature type="compositionally biased region" description="Low complexity" evidence="1">
    <location>
        <begin position="242"/>
        <end position="252"/>
    </location>
</feature>
<feature type="region of interest" description="Disordered" evidence="1">
    <location>
        <begin position="242"/>
        <end position="264"/>
    </location>
</feature>
<feature type="compositionally biased region" description="Low complexity" evidence="1">
    <location>
        <begin position="131"/>
        <end position="150"/>
    </location>
</feature>